<evidence type="ECO:0000313" key="5">
    <source>
        <dbReference type="EMBL" id="AWN22855.1"/>
    </source>
</evidence>
<reference evidence="5 6" key="1">
    <citation type="submission" date="2018-05" db="EMBL/GenBank/DDBJ databases">
        <title>Complete Genome Sequence of Deinococcus sp. strain 17bor-2.</title>
        <authorList>
            <person name="Srinivasan S."/>
        </authorList>
    </citation>
    <scope>NUCLEOTIDE SEQUENCE [LARGE SCALE GENOMIC DNA]</scope>
    <source>
        <strain evidence="5 6">17bor-2</strain>
    </source>
</reference>
<dbReference type="OrthoDB" id="9792260at2"/>
<dbReference type="InterPro" id="IPR036874">
    <property type="entry name" value="Carbonic_anhydrase_sf"/>
</dbReference>
<feature type="binding site" evidence="4">
    <location>
        <position position="99"/>
    </location>
    <ligand>
        <name>Zn(2+)</name>
        <dbReference type="ChEBI" id="CHEBI:29105"/>
    </ligand>
</feature>
<feature type="binding site" evidence="4">
    <location>
        <position position="38"/>
    </location>
    <ligand>
        <name>Zn(2+)</name>
        <dbReference type="ChEBI" id="CHEBI:29105"/>
    </ligand>
</feature>
<dbReference type="RefSeq" id="WP_109826170.1">
    <property type="nucleotide sequence ID" value="NZ_CP029494.1"/>
</dbReference>
<evidence type="ECO:0000256" key="2">
    <source>
        <dbReference type="ARBA" id="ARBA00022723"/>
    </source>
</evidence>
<evidence type="ECO:0000256" key="1">
    <source>
        <dbReference type="ARBA" id="ARBA00006217"/>
    </source>
</evidence>
<dbReference type="PANTHER" id="PTHR43175">
    <property type="entry name" value="CARBONIC ANHYDRASE"/>
    <property type="match status" value="1"/>
</dbReference>
<protein>
    <submittedName>
        <fullName evidence="5">Carbonic anhydrase</fullName>
    </submittedName>
</protein>
<keyword evidence="3 4" id="KW-0862">Zinc</keyword>
<dbReference type="PANTHER" id="PTHR43175:SF3">
    <property type="entry name" value="CARBON DISULFIDE HYDROLASE"/>
    <property type="match status" value="1"/>
</dbReference>
<organism evidence="5 6">
    <name type="scientific">Deinococcus irradiatisoli</name>
    <dbReference type="NCBI Taxonomy" id="2202254"/>
    <lineage>
        <taxon>Bacteria</taxon>
        <taxon>Thermotogati</taxon>
        <taxon>Deinococcota</taxon>
        <taxon>Deinococci</taxon>
        <taxon>Deinococcales</taxon>
        <taxon>Deinococcaceae</taxon>
        <taxon>Deinococcus</taxon>
    </lineage>
</organism>
<dbReference type="EMBL" id="CP029494">
    <property type="protein sequence ID" value="AWN22855.1"/>
    <property type="molecule type" value="Genomic_DNA"/>
</dbReference>
<evidence type="ECO:0000256" key="3">
    <source>
        <dbReference type="ARBA" id="ARBA00022833"/>
    </source>
</evidence>
<dbReference type="AlphaFoldDB" id="A0A2Z3JD40"/>
<dbReference type="GO" id="GO:0004089">
    <property type="term" value="F:carbonate dehydratase activity"/>
    <property type="evidence" value="ECO:0007669"/>
    <property type="project" value="InterPro"/>
</dbReference>
<dbReference type="GO" id="GO:0008270">
    <property type="term" value="F:zinc ion binding"/>
    <property type="evidence" value="ECO:0007669"/>
    <property type="project" value="InterPro"/>
</dbReference>
<proteinExistence type="inferred from homology"/>
<evidence type="ECO:0000256" key="4">
    <source>
        <dbReference type="PIRSR" id="PIRSR601765-1"/>
    </source>
</evidence>
<feature type="binding site" evidence="4">
    <location>
        <position position="36"/>
    </location>
    <ligand>
        <name>Zn(2+)</name>
        <dbReference type="ChEBI" id="CHEBI:29105"/>
    </ligand>
</feature>
<evidence type="ECO:0000313" key="6">
    <source>
        <dbReference type="Proteomes" id="UP000245368"/>
    </source>
</evidence>
<keyword evidence="6" id="KW-1185">Reference proteome</keyword>
<dbReference type="SUPFAM" id="SSF53056">
    <property type="entry name" value="beta-carbonic anhydrase, cab"/>
    <property type="match status" value="1"/>
</dbReference>
<dbReference type="Pfam" id="PF00484">
    <property type="entry name" value="Pro_CA"/>
    <property type="match status" value="1"/>
</dbReference>
<dbReference type="SMART" id="SM00947">
    <property type="entry name" value="Pro_CA"/>
    <property type="match status" value="1"/>
</dbReference>
<keyword evidence="2 4" id="KW-0479">Metal-binding</keyword>
<dbReference type="Gene3D" id="3.40.1050.10">
    <property type="entry name" value="Carbonic anhydrase"/>
    <property type="match status" value="1"/>
</dbReference>
<feature type="binding site" evidence="4">
    <location>
        <position position="96"/>
    </location>
    <ligand>
        <name>Zn(2+)</name>
        <dbReference type="ChEBI" id="CHEBI:29105"/>
    </ligand>
</feature>
<dbReference type="Proteomes" id="UP000245368">
    <property type="component" value="Chromosome"/>
</dbReference>
<dbReference type="InterPro" id="IPR001765">
    <property type="entry name" value="Carbonic_anhydrase"/>
</dbReference>
<comment type="similarity">
    <text evidence="1">Belongs to the beta-class carbonic anhydrase family.</text>
</comment>
<sequence>MSAAETFQRRNAEFAQQAFEPRLSILPSLNTMILACVDPRVDPVFVLGLKPGESAVIRNVGGRLTPGALQELALLRQVAAARGARPGRFDLIVLHHTDCGITSLESQSGALAAYLGVSEDGLPGKMVGDPRAAVAVDVALLRRSPQLPPGWVVSGLVYDVATGEVEVVVPPLPGLLGAAPEARP</sequence>
<name>A0A2Z3JD40_9DEIO</name>
<dbReference type="KEGG" id="dez:DKM44_06125"/>
<gene>
    <name evidence="5" type="ORF">DKM44_06125</name>
</gene>
<comment type="cofactor">
    <cofactor evidence="4">
        <name>Zn(2+)</name>
        <dbReference type="ChEBI" id="CHEBI:29105"/>
    </cofactor>
    <text evidence="4">Binds 1 zinc ion per subunit.</text>
</comment>
<accession>A0A2Z3JD40</accession>